<protein>
    <submittedName>
        <fullName evidence="1">Uncharacterized protein</fullName>
    </submittedName>
</protein>
<organism evidence="1 2">
    <name type="scientific">Phocaeicola coprophilus DSM 18228 = JCM 13818</name>
    <dbReference type="NCBI Taxonomy" id="547042"/>
    <lineage>
        <taxon>Bacteria</taxon>
        <taxon>Pseudomonadati</taxon>
        <taxon>Bacteroidota</taxon>
        <taxon>Bacteroidia</taxon>
        <taxon>Bacteroidales</taxon>
        <taxon>Bacteroidaceae</taxon>
        <taxon>Phocaeicola</taxon>
    </lineage>
</organism>
<comment type="caution">
    <text evidence="1">The sequence shown here is derived from an EMBL/GenBank/DDBJ whole genome shotgun (WGS) entry which is preliminary data.</text>
</comment>
<name>S0F806_9BACT</name>
<keyword evidence="2" id="KW-1185">Reference proteome</keyword>
<reference evidence="1 2" key="1">
    <citation type="submission" date="2008-12" db="EMBL/GenBank/DDBJ databases">
        <authorList>
            <person name="Fulton L."/>
            <person name="Clifton S."/>
            <person name="Fulton B."/>
            <person name="Xu J."/>
            <person name="Minx P."/>
            <person name="Pepin K.H."/>
            <person name="Johnson M."/>
            <person name="Bhonagiri V."/>
            <person name="Nash W.E."/>
            <person name="Mardis E.R."/>
            <person name="Wilson R.K."/>
        </authorList>
    </citation>
    <scope>NUCLEOTIDE SEQUENCE [LARGE SCALE GENOMIC DNA]</scope>
    <source>
        <strain evidence="1 2">DSM 18228</strain>
    </source>
</reference>
<proteinExistence type="predicted"/>
<evidence type="ECO:0000313" key="1">
    <source>
        <dbReference type="EMBL" id="EEF75902.1"/>
    </source>
</evidence>
<gene>
    <name evidence="1" type="ORF">BACCOPRO_01396</name>
</gene>
<dbReference type="HOGENOM" id="CLU_3265534_0_0_10"/>
<dbReference type="Proteomes" id="UP000014073">
    <property type="component" value="Unassembled WGS sequence"/>
</dbReference>
<sequence>MPNLCFVFFMLDFLCIVRVEGIKVGEGMSGIVDLFYTCFCG</sequence>
<evidence type="ECO:0000313" key="2">
    <source>
        <dbReference type="Proteomes" id="UP000014073"/>
    </source>
</evidence>
<dbReference type="AlphaFoldDB" id="S0F806"/>
<accession>S0F806</accession>
<dbReference type="EMBL" id="ACBW01000100">
    <property type="protein sequence ID" value="EEF75902.1"/>
    <property type="molecule type" value="Genomic_DNA"/>
</dbReference>